<evidence type="ECO:0000313" key="1">
    <source>
        <dbReference type="EMBL" id="MFC4634538.1"/>
    </source>
</evidence>
<organism evidence="1 2">
    <name type="scientific">Dokdonia ponticola</name>
    <dbReference type="NCBI Taxonomy" id="2041041"/>
    <lineage>
        <taxon>Bacteria</taxon>
        <taxon>Pseudomonadati</taxon>
        <taxon>Bacteroidota</taxon>
        <taxon>Flavobacteriia</taxon>
        <taxon>Flavobacteriales</taxon>
        <taxon>Flavobacteriaceae</taxon>
        <taxon>Dokdonia</taxon>
    </lineage>
</organism>
<evidence type="ECO:0000313" key="2">
    <source>
        <dbReference type="Proteomes" id="UP001596043"/>
    </source>
</evidence>
<dbReference type="EMBL" id="JBHSFV010000006">
    <property type="protein sequence ID" value="MFC4634538.1"/>
    <property type="molecule type" value="Genomic_DNA"/>
</dbReference>
<comment type="caution">
    <text evidence="1">The sequence shown here is derived from an EMBL/GenBank/DDBJ whole genome shotgun (WGS) entry which is preliminary data.</text>
</comment>
<reference evidence="2" key="1">
    <citation type="journal article" date="2019" name="Int. J. Syst. Evol. Microbiol.">
        <title>The Global Catalogue of Microorganisms (GCM) 10K type strain sequencing project: providing services to taxonomists for standard genome sequencing and annotation.</title>
        <authorList>
            <consortium name="The Broad Institute Genomics Platform"/>
            <consortium name="The Broad Institute Genome Sequencing Center for Infectious Disease"/>
            <person name="Wu L."/>
            <person name="Ma J."/>
        </authorList>
    </citation>
    <scope>NUCLEOTIDE SEQUENCE [LARGE SCALE GENOMIC DNA]</scope>
    <source>
        <strain evidence="2">YJ-61-S</strain>
    </source>
</reference>
<protein>
    <recommendedName>
        <fullName evidence="3">Lipoprotein</fullName>
    </recommendedName>
</protein>
<dbReference type="PROSITE" id="PS51257">
    <property type="entry name" value="PROKAR_LIPOPROTEIN"/>
    <property type="match status" value="1"/>
</dbReference>
<accession>A0ABV9HX97</accession>
<gene>
    <name evidence="1" type="ORF">ACFO3O_11505</name>
</gene>
<dbReference type="Proteomes" id="UP001596043">
    <property type="component" value="Unassembled WGS sequence"/>
</dbReference>
<dbReference type="RefSeq" id="WP_379978889.1">
    <property type="nucleotide sequence ID" value="NZ_JBHSFV010000006.1"/>
</dbReference>
<proteinExistence type="predicted"/>
<name>A0ABV9HX97_9FLAO</name>
<sequence>MKHSRLLISLIAFVFFACQTNSKCSYLYFDGLENYLSEIHSVELHEIEDTILYITPISNNCENCIKINLDMLQDVDNNRLMPILVGDDVANKYKGKIQKIENTFSKTLYDKEELVYSFRTGFSKPLLIHIVNGNCIYFLEVNDFVLNEAASYIDANR</sequence>
<keyword evidence="2" id="KW-1185">Reference proteome</keyword>
<evidence type="ECO:0008006" key="3">
    <source>
        <dbReference type="Google" id="ProtNLM"/>
    </source>
</evidence>